<organism evidence="9 10">
    <name type="scientific">Sphingobacterium puteale</name>
    <dbReference type="NCBI Taxonomy" id="2420510"/>
    <lineage>
        <taxon>Bacteria</taxon>
        <taxon>Pseudomonadati</taxon>
        <taxon>Bacteroidota</taxon>
        <taxon>Sphingobacteriia</taxon>
        <taxon>Sphingobacteriales</taxon>
        <taxon>Sphingobacteriaceae</taxon>
        <taxon>Sphingobacterium</taxon>
    </lineage>
</organism>
<keyword evidence="5 6" id="KW-0472">Membrane</keyword>
<evidence type="ECO:0000259" key="8">
    <source>
        <dbReference type="Pfam" id="PF12704"/>
    </source>
</evidence>
<keyword evidence="10" id="KW-1185">Reference proteome</keyword>
<dbReference type="Pfam" id="PF02687">
    <property type="entry name" value="FtsX"/>
    <property type="match status" value="2"/>
</dbReference>
<proteinExistence type="predicted"/>
<feature type="domain" description="MacB-like periplasmic core" evidence="8">
    <location>
        <begin position="30"/>
        <end position="255"/>
    </location>
</feature>
<feature type="domain" description="ABC3 transporter permease C-terminal" evidence="7">
    <location>
        <begin position="298"/>
        <end position="413"/>
    </location>
</feature>
<dbReference type="InterPro" id="IPR050250">
    <property type="entry name" value="Macrolide_Exporter_MacB"/>
</dbReference>
<evidence type="ECO:0000313" key="9">
    <source>
        <dbReference type="EMBL" id="RKO69577.1"/>
    </source>
</evidence>
<dbReference type="InterPro" id="IPR003838">
    <property type="entry name" value="ABC3_permease_C"/>
</dbReference>
<dbReference type="PANTHER" id="PTHR30572">
    <property type="entry name" value="MEMBRANE COMPONENT OF TRANSPORTER-RELATED"/>
    <property type="match status" value="1"/>
</dbReference>
<name>A0A420VTI1_9SPHI</name>
<feature type="transmembrane region" description="Helical" evidence="6">
    <location>
        <begin position="774"/>
        <end position="796"/>
    </location>
</feature>
<dbReference type="OrthoDB" id="1451596at2"/>
<evidence type="ECO:0000256" key="6">
    <source>
        <dbReference type="SAM" id="Phobius"/>
    </source>
</evidence>
<feature type="transmembrane region" description="Helical" evidence="6">
    <location>
        <begin position="30"/>
        <end position="51"/>
    </location>
</feature>
<feature type="transmembrane region" description="Helical" evidence="6">
    <location>
        <begin position="739"/>
        <end position="762"/>
    </location>
</feature>
<feature type="domain" description="ABC3 transporter permease C-terminal" evidence="7">
    <location>
        <begin position="690"/>
        <end position="802"/>
    </location>
</feature>
<evidence type="ECO:0000256" key="1">
    <source>
        <dbReference type="ARBA" id="ARBA00004651"/>
    </source>
</evidence>
<accession>A0A420VTI1</accession>
<feature type="transmembrane region" description="Helical" evidence="6">
    <location>
        <begin position="295"/>
        <end position="315"/>
    </location>
</feature>
<dbReference type="InterPro" id="IPR025857">
    <property type="entry name" value="MacB_PCD"/>
</dbReference>
<dbReference type="GO" id="GO:0005886">
    <property type="term" value="C:plasma membrane"/>
    <property type="evidence" value="ECO:0007669"/>
    <property type="project" value="UniProtKB-SubCell"/>
</dbReference>
<evidence type="ECO:0000313" key="10">
    <source>
        <dbReference type="Proteomes" id="UP000282423"/>
    </source>
</evidence>
<keyword evidence="2" id="KW-1003">Cell membrane</keyword>
<sequence length="810" mass="91246">MEINLIRVTMTFTNFKIAWRNIRKKKIQNLINLIGLTLGITFLLLVGAYIWDVHQVNSKIKNIDQQFLLQSKYKKEGFGINLTTIGALPKALYEEYPNLVADYYRIDGLTGIVANGATIHEEGMALGDPSLLTMFGFEILAGNPNTALNNPFSVVITDRAALKYFGNTHVLGKTLQIKNFRGEKHDFEITAVIKSSVQNAVMDLTKDMHSDIFLPIANEQYFGRSVDNWNNPYIAGYLELKAGVTTQQLDAAIQTLVHKNTDQEFASQYSPDLKPLKSYYLDDNQGAVRKMIQTLIWIAIFILVMAIINFINFSIAQHITRLKEIGVRKIMGSSRLQLVRQLMTEYILIVAIAALISLPIYCIIRPLFAHVLMRELPSLINLPTYFFCSLGLLTIVVGILVGLYPAIKLSNIKILPSVKNQFSALGDKQLIRKVLLFIQFAVALLLLVCTLIITKQVHLFINSNLGYNKDYLLTVQAPRDWSENGIRKMESIRHELLQESAVRSVSLSYETPGLLGFNMQPAFGNNNDTDIQVQRINSDGYFLETYEIPLLAGTFLPKNAVIGTTNRPVVINKKAMEDFGFSDAQSTIGQQIALNDPTDKLTIVGVTDNFVANSLHRASPAIVWTDIHESFQYRYLSIRLKPGQLSSAVQGLEKKWKQLMPDAPFKYQFMDDRIKGLYETELQLHRAAQIASAVSLLIVVLGLTGLISLSIHLRNKEVGIRKVLGASLAHLMLLFSKEYYGIFLLAVLVTAPSSYMLMQHWLQNYIIRIEINAFTYLLPLGILLTVLGLLVGYIVFRATRFNPVEKLRDE</sequence>
<evidence type="ECO:0000256" key="2">
    <source>
        <dbReference type="ARBA" id="ARBA00022475"/>
    </source>
</evidence>
<keyword evidence="3 6" id="KW-0812">Transmembrane</keyword>
<protein>
    <submittedName>
        <fullName evidence="9">ABC transporter permease</fullName>
    </submittedName>
</protein>
<feature type="transmembrane region" description="Helical" evidence="6">
    <location>
        <begin position="384"/>
        <end position="407"/>
    </location>
</feature>
<evidence type="ECO:0000256" key="3">
    <source>
        <dbReference type="ARBA" id="ARBA00022692"/>
    </source>
</evidence>
<evidence type="ECO:0000256" key="4">
    <source>
        <dbReference type="ARBA" id="ARBA00022989"/>
    </source>
</evidence>
<reference evidence="9 10" key="1">
    <citation type="submission" date="2018-10" db="EMBL/GenBank/DDBJ databases">
        <title>Sphingobacterium sp. M05W1-28.</title>
        <authorList>
            <person name="Cai H."/>
        </authorList>
    </citation>
    <scope>NUCLEOTIDE SEQUENCE [LARGE SCALE GENOMIC DNA]</scope>
    <source>
        <strain evidence="9 10">M05W1-28</strain>
    </source>
</reference>
<dbReference type="EMBL" id="RBWS01000018">
    <property type="protein sequence ID" value="RKO69577.1"/>
    <property type="molecule type" value="Genomic_DNA"/>
</dbReference>
<dbReference type="Pfam" id="PF12704">
    <property type="entry name" value="MacB_PCD"/>
    <property type="match status" value="2"/>
</dbReference>
<comment type="subcellular location">
    <subcellularLocation>
        <location evidence="1">Cell membrane</location>
        <topology evidence="1">Multi-pass membrane protein</topology>
    </subcellularLocation>
</comment>
<dbReference type="AlphaFoldDB" id="A0A420VTI1"/>
<keyword evidence="4 6" id="KW-1133">Transmembrane helix</keyword>
<dbReference type="GO" id="GO:0022857">
    <property type="term" value="F:transmembrane transporter activity"/>
    <property type="evidence" value="ECO:0007669"/>
    <property type="project" value="TreeGrafter"/>
</dbReference>
<dbReference type="PANTHER" id="PTHR30572:SF18">
    <property type="entry name" value="ABC-TYPE MACROLIDE FAMILY EXPORT SYSTEM PERMEASE COMPONENT 2"/>
    <property type="match status" value="1"/>
</dbReference>
<gene>
    <name evidence="9" type="ORF">D7322_21500</name>
</gene>
<feature type="domain" description="MacB-like periplasmic core" evidence="8">
    <location>
        <begin position="445"/>
        <end position="650"/>
    </location>
</feature>
<dbReference type="Proteomes" id="UP000282423">
    <property type="component" value="Unassembled WGS sequence"/>
</dbReference>
<comment type="caution">
    <text evidence="9">The sequence shown here is derived from an EMBL/GenBank/DDBJ whole genome shotgun (WGS) entry which is preliminary data.</text>
</comment>
<evidence type="ECO:0000256" key="5">
    <source>
        <dbReference type="ARBA" id="ARBA00023136"/>
    </source>
</evidence>
<feature type="transmembrane region" description="Helical" evidence="6">
    <location>
        <begin position="434"/>
        <end position="453"/>
    </location>
</feature>
<feature type="transmembrane region" description="Helical" evidence="6">
    <location>
        <begin position="346"/>
        <end position="364"/>
    </location>
</feature>
<evidence type="ECO:0000259" key="7">
    <source>
        <dbReference type="Pfam" id="PF02687"/>
    </source>
</evidence>
<feature type="transmembrane region" description="Helical" evidence="6">
    <location>
        <begin position="690"/>
        <end position="713"/>
    </location>
</feature>